<accession>D0P3L8</accession>
<evidence type="ECO:0000313" key="2">
    <source>
        <dbReference type="Proteomes" id="UP000006643"/>
    </source>
</evidence>
<dbReference type="OrthoDB" id="168466at2759"/>
<dbReference type="STRING" id="403677.D0P3L8"/>
<dbReference type="HOGENOM" id="CLU_2089541_0_0_1"/>
<dbReference type="KEGG" id="pif:PITG_21213"/>
<gene>
    <name evidence="1" type="ORF">PITG_21213</name>
</gene>
<organism evidence="1 2">
    <name type="scientific">Phytophthora infestans (strain T30-4)</name>
    <name type="common">Potato late blight agent</name>
    <dbReference type="NCBI Taxonomy" id="403677"/>
    <lineage>
        <taxon>Eukaryota</taxon>
        <taxon>Sar</taxon>
        <taxon>Stramenopiles</taxon>
        <taxon>Oomycota</taxon>
        <taxon>Peronosporomycetes</taxon>
        <taxon>Peronosporales</taxon>
        <taxon>Peronosporaceae</taxon>
        <taxon>Phytophthora</taxon>
    </lineage>
</organism>
<dbReference type="RefSeq" id="XP_002895110.1">
    <property type="nucleotide sequence ID" value="XM_002895064.1"/>
</dbReference>
<dbReference type="VEuPathDB" id="FungiDB:PITG_21213"/>
<dbReference type="InParanoid" id="D0P3L8"/>
<keyword evidence="2" id="KW-1185">Reference proteome</keyword>
<dbReference type="OMA" id="AFIAGEW"/>
<name>D0P3L8_PHYIT</name>
<dbReference type="Proteomes" id="UP000006643">
    <property type="component" value="Unassembled WGS sequence"/>
</dbReference>
<proteinExistence type="predicted"/>
<reference evidence="2" key="1">
    <citation type="journal article" date="2009" name="Nature">
        <title>Genome sequence and analysis of the Irish potato famine pathogen Phytophthora infestans.</title>
        <authorList>
            <consortium name="The Broad Institute Genome Sequencing Platform"/>
            <person name="Haas B.J."/>
            <person name="Kamoun S."/>
            <person name="Zody M.C."/>
            <person name="Jiang R.H."/>
            <person name="Handsaker R.E."/>
            <person name="Cano L.M."/>
            <person name="Grabherr M."/>
            <person name="Kodira C.D."/>
            <person name="Raffaele S."/>
            <person name="Torto-Alalibo T."/>
            <person name="Bozkurt T.O."/>
            <person name="Ah-Fong A.M."/>
            <person name="Alvarado L."/>
            <person name="Anderson V.L."/>
            <person name="Armstrong M.R."/>
            <person name="Avrova A."/>
            <person name="Baxter L."/>
            <person name="Beynon J."/>
            <person name="Boevink P.C."/>
            <person name="Bollmann S.R."/>
            <person name="Bos J.I."/>
            <person name="Bulone V."/>
            <person name="Cai G."/>
            <person name="Cakir C."/>
            <person name="Carrington J.C."/>
            <person name="Chawner M."/>
            <person name="Conti L."/>
            <person name="Costanzo S."/>
            <person name="Ewan R."/>
            <person name="Fahlgren N."/>
            <person name="Fischbach M.A."/>
            <person name="Fugelstad J."/>
            <person name="Gilroy E.M."/>
            <person name="Gnerre S."/>
            <person name="Green P.J."/>
            <person name="Grenville-Briggs L.J."/>
            <person name="Griffith J."/>
            <person name="Grunwald N.J."/>
            <person name="Horn K."/>
            <person name="Horner N.R."/>
            <person name="Hu C.H."/>
            <person name="Huitema E."/>
            <person name="Jeong D.H."/>
            <person name="Jones A.M."/>
            <person name="Jones J.D."/>
            <person name="Jones R.W."/>
            <person name="Karlsson E.K."/>
            <person name="Kunjeti S.G."/>
            <person name="Lamour K."/>
            <person name="Liu Z."/>
            <person name="Ma L."/>
            <person name="Maclean D."/>
            <person name="Chibucos M.C."/>
            <person name="McDonald H."/>
            <person name="McWalters J."/>
            <person name="Meijer H.J."/>
            <person name="Morgan W."/>
            <person name="Morris P.F."/>
            <person name="Munro C.A."/>
            <person name="O'Neill K."/>
            <person name="Ospina-Giraldo M."/>
            <person name="Pinzon A."/>
            <person name="Pritchard L."/>
            <person name="Ramsahoye B."/>
            <person name="Ren Q."/>
            <person name="Restrepo S."/>
            <person name="Roy S."/>
            <person name="Sadanandom A."/>
            <person name="Savidor A."/>
            <person name="Schornack S."/>
            <person name="Schwartz D.C."/>
            <person name="Schumann U.D."/>
            <person name="Schwessinger B."/>
            <person name="Seyer L."/>
            <person name="Sharpe T."/>
            <person name="Silvar C."/>
            <person name="Song J."/>
            <person name="Studholme D.J."/>
            <person name="Sykes S."/>
            <person name="Thines M."/>
            <person name="van de Vondervoort P.J."/>
            <person name="Phuntumart V."/>
            <person name="Wawra S."/>
            <person name="Weide R."/>
            <person name="Win J."/>
            <person name="Young C."/>
            <person name="Zhou S."/>
            <person name="Fry W."/>
            <person name="Meyers B.C."/>
            <person name="van West P."/>
            <person name="Ristaino J."/>
            <person name="Govers F."/>
            <person name="Birch P.R."/>
            <person name="Whisson S.C."/>
            <person name="Judelson H.S."/>
            <person name="Nusbaum C."/>
        </authorList>
    </citation>
    <scope>NUCLEOTIDE SEQUENCE [LARGE SCALE GENOMIC DNA]</scope>
    <source>
        <strain evidence="2">T30-4</strain>
    </source>
</reference>
<dbReference type="EMBL" id="DS028389">
    <property type="protein sequence ID" value="EEY60263.1"/>
    <property type="molecule type" value="Genomic_DNA"/>
</dbReference>
<evidence type="ECO:0000313" key="1">
    <source>
        <dbReference type="EMBL" id="EEY60263.1"/>
    </source>
</evidence>
<protein>
    <submittedName>
        <fullName evidence="1">Uncharacterized protein</fullName>
    </submittedName>
</protein>
<dbReference type="eggNOG" id="ENOG502SCV4">
    <property type="taxonomic scope" value="Eukaryota"/>
</dbReference>
<dbReference type="AlphaFoldDB" id="D0P3L8"/>
<dbReference type="GeneID" id="9466712"/>
<sequence>MLGRNVCLAAFIAGEWVGISVFRNENLVTTVNAATAASSICSKVEECYVNGSSSKVCNRAEKKCNRCLSEKESESMWDSLGAWTEYNCHAFNDDGECPKGTTQCPASTWERMTMGFS</sequence>